<proteinExistence type="inferred from homology"/>
<dbReference type="AlphaFoldDB" id="A0A1I6SDF3"/>
<evidence type="ECO:0000256" key="7">
    <source>
        <dbReference type="SAM" id="MobiDB-lite"/>
    </source>
</evidence>
<dbReference type="InterPro" id="IPR008949">
    <property type="entry name" value="Isoprenoid_synthase_dom_sf"/>
</dbReference>
<accession>A0A1I6SDF3</accession>
<dbReference type="Gene3D" id="1.10.600.10">
    <property type="entry name" value="Farnesyl Diphosphate Synthase"/>
    <property type="match status" value="1"/>
</dbReference>
<dbReference type="InterPro" id="IPR033749">
    <property type="entry name" value="Polyprenyl_synt_CS"/>
</dbReference>
<dbReference type="PANTHER" id="PTHR12001:SF69">
    <property type="entry name" value="ALL TRANS-POLYPRENYL-DIPHOSPHATE SYNTHASE PDSS1"/>
    <property type="match status" value="1"/>
</dbReference>
<dbReference type="SFLD" id="SFLDG01017">
    <property type="entry name" value="Polyprenyl_Transferase_Like"/>
    <property type="match status" value="1"/>
</dbReference>
<reference evidence="9" key="1">
    <citation type="submission" date="2016-10" db="EMBL/GenBank/DDBJ databases">
        <authorList>
            <person name="Varghese N."/>
            <person name="Submissions S."/>
        </authorList>
    </citation>
    <scope>NUCLEOTIDE SEQUENCE [LARGE SCALE GENOMIC DNA]</scope>
    <source>
        <strain evidence="9">DSM 44771</strain>
    </source>
</reference>
<dbReference type="CDD" id="cd00685">
    <property type="entry name" value="Trans_IPPS_HT"/>
    <property type="match status" value="1"/>
</dbReference>
<protein>
    <submittedName>
        <fullName evidence="8">Geranylgeranyl diphosphate synthase, type I</fullName>
    </submittedName>
</protein>
<name>A0A1I6SDF3_9PSEU</name>
<gene>
    <name evidence="8" type="ORF">SAMN05660874_03124</name>
</gene>
<keyword evidence="3 6" id="KW-0808">Transferase</keyword>
<dbReference type="STRING" id="95161.SAMN05660874_03124"/>
<comment type="cofactor">
    <cofactor evidence="1">
        <name>Mg(2+)</name>
        <dbReference type="ChEBI" id="CHEBI:18420"/>
    </cofactor>
</comment>
<sequence length="348" mass="37184">MLTIHHPPVNEGTSRIPLRDKRCDPGEGRFTPELVEALRRELDERWSAAADRTEQMAGHALLAPGKMLRPVLLLTSAEATGADSAPLLPAALAVEYLHVATLVHDDIIDDDELRRGRPTVHARYGTPNALVTGDYLILTMVTALSECPASPAAVLEAARVLAGAGADVCRGQVRESAMAGDPTRPVADYLEMAALKTGALFRGACRAGAILAGASPEHTDAVTRYAEHLGLGFQIYDDLLPYLGEHTGKPATSDVANLRPTHPVLVGYDRADSTGKARFTEALSGTLPAPEAHRLMRELLETTGALELSRSRATEEITAARDSLAGLPGTEAVERMRTIADLSVDRSR</sequence>
<feature type="compositionally biased region" description="Basic and acidic residues" evidence="7">
    <location>
        <begin position="17"/>
        <end position="27"/>
    </location>
</feature>
<dbReference type="InterPro" id="IPR000092">
    <property type="entry name" value="Polyprenyl_synt"/>
</dbReference>
<dbReference type="Proteomes" id="UP000198852">
    <property type="component" value="Unassembled WGS sequence"/>
</dbReference>
<dbReference type="SFLD" id="SFLDS00005">
    <property type="entry name" value="Isoprenoid_Synthase_Type_I"/>
    <property type="match status" value="1"/>
</dbReference>
<keyword evidence="4" id="KW-0479">Metal-binding</keyword>
<evidence type="ECO:0000313" key="9">
    <source>
        <dbReference type="Proteomes" id="UP000198852"/>
    </source>
</evidence>
<keyword evidence="9" id="KW-1185">Reference proteome</keyword>
<dbReference type="GO" id="GO:0046872">
    <property type="term" value="F:metal ion binding"/>
    <property type="evidence" value="ECO:0007669"/>
    <property type="project" value="UniProtKB-KW"/>
</dbReference>
<evidence type="ECO:0000256" key="2">
    <source>
        <dbReference type="ARBA" id="ARBA00006706"/>
    </source>
</evidence>
<dbReference type="GO" id="GO:0004659">
    <property type="term" value="F:prenyltransferase activity"/>
    <property type="evidence" value="ECO:0007669"/>
    <property type="project" value="InterPro"/>
</dbReference>
<dbReference type="PANTHER" id="PTHR12001">
    <property type="entry name" value="GERANYLGERANYL PYROPHOSPHATE SYNTHASE"/>
    <property type="match status" value="1"/>
</dbReference>
<dbReference type="Pfam" id="PF00348">
    <property type="entry name" value="polyprenyl_synt"/>
    <property type="match status" value="1"/>
</dbReference>
<dbReference type="PROSITE" id="PS00723">
    <property type="entry name" value="POLYPRENYL_SYNTHASE_1"/>
    <property type="match status" value="1"/>
</dbReference>
<dbReference type="GO" id="GO:0008299">
    <property type="term" value="P:isoprenoid biosynthetic process"/>
    <property type="evidence" value="ECO:0007669"/>
    <property type="project" value="InterPro"/>
</dbReference>
<evidence type="ECO:0000313" key="8">
    <source>
        <dbReference type="EMBL" id="SFS74991.1"/>
    </source>
</evidence>
<evidence type="ECO:0000256" key="3">
    <source>
        <dbReference type="ARBA" id="ARBA00022679"/>
    </source>
</evidence>
<feature type="region of interest" description="Disordered" evidence="7">
    <location>
        <begin position="1"/>
        <end position="29"/>
    </location>
</feature>
<dbReference type="EMBL" id="FOZX01000004">
    <property type="protein sequence ID" value="SFS74991.1"/>
    <property type="molecule type" value="Genomic_DNA"/>
</dbReference>
<evidence type="ECO:0000256" key="4">
    <source>
        <dbReference type="ARBA" id="ARBA00022723"/>
    </source>
</evidence>
<evidence type="ECO:0000256" key="5">
    <source>
        <dbReference type="ARBA" id="ARBA00022842"/>
    </source>
</evidence>
<dbReference type="SUPFAM" id="SSF48576">
    <property type="entry name" value="Terpenoid synthases"/>
    <property type="match status" value="1"/>
</dbReference>
<evidence type="ECO:0000256" key="1">
    <source>
        <dbReference type="ARBA" id="ARBA00001946"/>
    </source>
</evidence>
<comment type="similarity">
    <text evidence="2 6">Belongs to the FPP/GGPP synthase family.</text>
</comment>
<organism evidence="8 9">
    <name type="scientific">Saccharopolyspora flava</name>
    <dbReference type="NCBI Taxonomy" id="95161"/>
    <lineage>
        <taxon>Bacteria</taxon>
        <taxon>Bacillati</taxon>
        <taxon>Actinomycetota</taxon>
        <taxon>Actinomycetes</taxon>
        <taxon>Pseudonocardiales</taxon>
        <taxon>Pseudonocardiaceae</taxon>
        <taxon>Saccharopolyspora</taxon>
    </lineage>
</organism>
<evidence type="ECO:0000256" key="6">
    <source>
        <dbReference type="RuleBase" id="RU004466"/>
    </source>
</evidence>
<keyword evidence="5" id="KW-0460">Magnesium</keyword>